<dbReference type="AlphaFoldDB" id="A0A367K0J4"/>
<feature type="non-terminal residue" evidence="1">
    <location>
        <position position="378"/>
    </location>
</feature>
<sequence>MRSFVENRPGMTNVEEWKVIVDKHFDETLESLTSRLDSMMVSSPFSTTIDTVEEKQFCTFTALFDKLIRKDIPLNIKEVIMKKISFSMSGSTDFVVCFSTLIQMLLIQLKNSVLFWKTMKTFFFVKLQGSVWQASFSSLNALHLNAPTLYQLLTQELTKVDQDQSSDQEEKPTSKLVLQIIWLGFAHRVICLPGLKTVRILGTQEKMVNILNEPKKASYKERVLKNPNVILEGQKSKESLSAEIKSLSDVIKQLEGDLKKTLNFQNESDFSRQIHALKNQWGKENNDKLHKDIETLKIARDLSYEKIHQLKDELAQTRQQLYFKQMANRYHVKLTKSKEISLNNRAVRKKNEKGLSNAEARELITPEDFLFADTDNGL</sequence>
<evidence type="ECO:0000313" key="1">
    <source>
        <dbReference type="EMBL" id="RCH95762.1"/>
    </source>
</evidence>
<dbReference type="STRING" id="86630.A0A367K0J4"/>
<reference evidence="1 2" key="1">
    <citation type="journal article" date="2018" name="G3 (Bethesda)">
        <title>Phylogenetic and Phylogenomic Definition of Rhizopus Species.</title>
        <authorList>
            <person name="Gryganskyi A.P."/>
            <person name="Golan J."/>
            <person name="Dolatabadi S."/>
            <person name="Mondo S."/>
            <person name="Robb S."/>
            <person name="Idnurm A."/>
            <person name="Muszewska A."/>
            <person name="Steczkiewicz K."/>
            <person name="Masonjones S."/>
            <person name="Liao H.L."/>
            <person name="Gajdeczka M.T."/>
            <person name="Anike F."/>
            <person name="Vuek A."/>
            <person name="Anishchenko I.M."/>
            <person name="Voigt K."/>
            <person name="de Hoog G.S."/>
            <person name="Smith M.E."/>
            <person name="Heitman J."/>
            <person name="Vilgalys R."/>
            <person name="Stajich J.E."/>
        </authorList>
    </citation>
    <scope>NUCLEOTIDE SEQUENCE [LARGE SCALE GENOMIC DNA]</scope>
    <source>
        <strain evidence="1 2">CBS 357.93</strain>
    </source>
</reference>
<dbReference type="OrthoDB" id="2285773at2759"/>
<name>A0A367K0J4_RHIAZ</name>
<dbReference type="Proteomes" id="UP000252139">
    <property type="component" value="Unassembled WGS sequence"/>
</dbReference>
<dbReference type="EMBL" id="PJQL01000434">
    <property type="protein sequence ID" value="RCH95762.1"/>
    <property type="molecule type" value="Genomic_DNA"/>
</dbReference>
<evidence type="ECO:0000313" key="2">
    <source>
        <dbReference type="Proteomes" id="UP000252139"/>
    </source>
</evidence>
<comment type="caution">
    <text evidence="1">The sequence shown here is derived from an EMBL/GenBank/DDBJ whole genome shotgun (WGS) entry which is preliminary data.</text>
</comment>
<proteinExistence type="predicted"/>
<accession>A0A367K0J4</accession>
<protein>
    <submittedName>
        <fullName evidence="1">Uncharacterized protein</fullName>
    </submittedName>
</protein>
<keyword evidence="2" id="KW-1185">Reference proteome</keyword>
<gene>
    <name evidence="1" type="ORF">CU097_002590</name>
</gene>
<organism evidence="1 2">
    <name type="scientific">Rhizopus azygosporus</name>
    <name type="common">Rhizopus microsporus var. azygosporus</name>
    <dbReference type="NCBI Taxonomy" id="86630"/>
    <lineage>
        <taxon>Eukaryota</taxon>
        <taxon>Fungi</taxon>
        <taxon>Fungi incertae sedis</taxon>
        <taxon>Mucoromycota</taxon>
        <taxon>Mucoromycotina</taxon>
        <taxon>Mucoromycetes</taxon>
        <taxon>Mucorales</taxon>
        <taxon>Mucorineae</taxon>
        <taxon>Rhizopodaceae</taxon>
        <taxon>Rhizopus</taxon>
    </lineage>
</organism>